<reference evidence="1 2" key="1">
    <citation type="submission" date="2020-04" db="EMBL/GenBank/DDBJ databases">
        <title>Perkinsus chesapeaki whole genome sequence.</title>
        <authorList>
            <person name="Bogema D.R."/>
        </authorList>
    </citation>
    <scope>NUCLEOTIDE SEQUENCE [LARGE SCALE GENOMIC DNA]</scope>
    <source>
        <strain evidence="1">ATCC PRA-425</strain>
    </source>
</reference>
<accession>A0A7J6MPD5</accession>
<comment type="caution">
    <text evidence="1">The sequence shown here is derived from an EMBL/GenBank/DDBJ whole genome shotgun (WGS) entry which is preliminary data.</text>
</comment>
<dbReference type="InterPro" id="IPR029064">
    <property type="entry name" value="Ribosomal_eL30-like_sf"/>
</dbReference>
<name>A0A7J6MPD5_PERCH</name>
<sequence length="116" mass="13607">MFRWRRLPSLRLNKKGSLWRGEPEPVPEIRLDPGIQYDFVSRTNSFTKYIVRLRKSHKFREEQDRVFVKGLDTIRAIAASGKKFDTLMVVAENPGLMSNNHILANRTLRVPRDLLE</sequence>
<dbReference type="Gene3D" id="3.30.1330.30">
    <property type="match status" value="1"/>
</dbReference>
<organism evidence="1 2">
    <name type="scientific">Perkinsus chesapeaki</name>
    <name type="common">Clam parasite</name>
    <name type="synonym">Perkinsus andrewsi</name>
    <dbReference type="NCBI Taxonomy" id="330153"/>
    <lineage>
        <taxon>Eukaryota</taxon>
        <taxon>Sar</taxon>
        <taxon>Alveolata</taxon>
        <taxon>Perkinsozoa</taxon>
        <taxon>Perkinsea</taxon>
        <taxon>Perkinsida</taxon>
        <taxon>Perkinsidae</taxon>
        <taxon>Perkinsus</taxon>
    </lineage>
</organism>
<dbReference type="AlphaFoldDB" id="A0A7J6MPD5"/>
<dbReference type="Proteomes" id="UP000591131">
    <property type="component" value="Unassembled WGS sequence"/>
</dbReference>
<protein>
    <submittedName>
        <fullName evidence="1">Uncharacterized protein</fullName>
    </submittedName>
</protein>
<evidence type="ECO:0000313" key="1">
    <source>
        <dbReference type="EMBL" id="KAF4672831.1"/>
    </source>
</evidence>
<dbReference type="SUPFAM" id="SSF55315">
    <property type="entry name" value="L30e-like"/>
    <property type="match status" value="1"/>
</dbReference>
<gene>
    <name evidence="1" type="ORF">FOL47_011322</name>
</gene>
<proteinExistence type="predicted"/>
<dbReference type="EMBL" id="JAAPAO010000098">
    <property type="protein sequence ID" value="KAF4672831.1"/>
    <property type="molecule type" value="Genomic_DNA"/>
</dbReference>
<evidence type="ECO:0000313" key="2">
    <source>
        <dbReference type="Proteomes" id="UP000591131"/>
    </source>
</evidence>
<keyword evidence="2" id="KW-1185">Reference proteome</keyword>